<evidence type="ECO:0000313" key="4">
    <source>
        <dbReference type="Proteomes" id="UP000001968"/>
    </source>
</evidence>
<feature type="repeat" description="TPR" evidence="1">
    <location>
        <begin position="279"/>
        <end position="312"/>
    </location>
</feature>
<dbReference type="Gene3D" id="1.25.40.10">
    <property type="entry name" value="Tetratricopeptide repeat domain"/>
    <property type="match status" value="1"/>
</dbReference>
<dbReference type="InterPro" id="IPR011990">
    <property type="entry name" value="TPR-like_helical_dom_sf"/>
</dbReference>
<evidence type="ECO:0000256" key="1">
    <source>
        <dbReference type="PROSITE-ProRule" id="PRU00339"/>
    </source>
</evidence>
<name>Q0AVD6_SYNWW</name>
<feature type="domain" description="Glycosyltransferase 2-like" evidence="2">
    <location>
        <begin position="9"/>
        <end position="130"/>
    </location>
</feature>
<dbReference type="STRING" id="335541.Swol_2023"/>
<dbReference type="InterPro" id="IPR029044">
    <property type="entry name" value="Nucleotide-diphossugar_trans"/>
</dbReference>
<dbReference type="GO" id="GO:0016740">
    <property type="term" value="F:transferase activity"/>
    <property type="evidence" value="ECO:0007669"/>
    <property type="project" value="UniProtKB-KW"/>
</dbReference>
<keyword evidence="4" id="KW-1185">Reference proteome</keyword>
<protein>
    <submittedName>
        <fullName evidence="3">Glycosyl transferase, group 2 family</fullName>
    </submittedName>
</protein>
<dbReference type="PROSITE" id="PS50005">
    <property type="entry name" value="TPR"/>
    <property type="match status" value="2"/>
</dbReference>
<gene>
    <name evidence="3" type="ordered locus">Swol_2023</name>
</gene>
<evidence type="ECO:0000259" key="2">
    <source>
        <dbReference type="Pfam" id="PF00535"/>
    </source>
</evidence>
<dbReference type="InterPro" id="IPR019734">
    <property type="entry name" value="TPR_rpt"/>
</dbReference>
<accession>Q0AVD6</accession>
<dbReference type="Pfam" id="PF13432">
    <property type="entry name" value="TPR_16"/>
    <property type="match status" value="1"/>
</dbReference>
<feature type="repeat" description="TPR" evidence="1">
    <location>
        <begin position="324"/>
        <end position="357"/>
    </location>
</feature>
<dbReference type="SUPFAM" id="SSF48452">
    <property type="entry name" value="TPR-like"/>
    <property type="match status" value="1"/>
</dbReference>
<dbReference type="PANTHER" id="PTHR43630">
    <property type="entry name" value="POLY-BETA-1,6-N-ACETYL-D-GLUCOSAMINE SYNTHASE"/>
    <property type="match status" value="1"/>
</dbReference>
<keyword evidence="3" id="KW-0808">Transferase</keyword>
<dbReference type="SUPFAM" id="SSF53448">
    <property type="entry name" value="Nucleotide-diphospho-sugar transferases"/>
    <property type="match status" value="1"/>
</dbReference>
<reference evidence="4" key="1">
    <citation type="journal article" date="2010" name="Environ. Microbiol.">
        <title>The genome of Syntrophomonas wolfei: new insights into syntrophic metabolism and biohydrogen production.</title>
        <authorList>
            <person name="Sieber J.R."/>
            <person name="Sims D.R."/>
            <person name="Han C."/>
            <person name="Kim E."/>
            <person name="Lykidis A."/>
            <person name="Lapidus A.L."/>
            <person name="McDonnald E."/>
            <person name="Rohlin L."/>
            <person name="Culley D.E."/>
            <person name="Gunsalus R."/>
            <person name="McInerney M.J."/>
        </authorList>
    </citation>
    <scope>NUCLEOTIDE SEQUENCE [LARGE SCALE GENOMIC DNA]</scope>
    <source>
        <strain evidence="4">DSM 2245B / Goettingen</strain>
    </source>
</reference>
<dbReference type="PANTHER" id="PTHR43630:SF2">
    <property type="entry name" value="GLYCOSYLTRANSFERASE"/>
    <property type="match status" value="1"/>
</dbReference>
<keyword evidence="1" id="KW-0802">TPR repeat</keyword>
<dbReference type="HOGENOM" id="CLU_023736_3_1_9"/>
<dbReference type="KEGG" id="swo:Swol_2023"/>
<dbReference type="eggNOG" id="COG0457">
    <property type="taxonomic scope" value="Bacteria"/>
</dbReference>
<dbReference type="Proteomes" id="UP000001968">
    <property type="component" value="Chromosome"/>
</dbReference>
<evidence type="ECO:0000313" key="3">
    <source>
        <dbReference type="EMBL" id="ABI69318.1"/>
    </source>
</evidence>
<dbReference type="AlphaFoldDB" id="Q0AVD6"/>
<dbReference type="SMART" id="SM00028">
    <property type="entry name" value="TPR"/>
    <property type="match status" value="3"/>
</dbReference>
<proteinExistence type="predicted"/>
<dbReference type="EMBL" id="CP000448">
    <property type="protein sequence ID" value="ABI69318.1"/>
    <property type="molecule type" value="Genomic_DNA"/>
</dbReference>
<dbReference type="CAZy" id="GT2">
    <property type="family name" value="Glycosyltransferase Family 2"/>
</dbReference>
<dbReference type="CDD" id="cd02511">
    <property type="entry name" value="Beta4Glucosyltransferase"/>
    <property type="match status" value="1"/>
</dbReference>
<dbReference type="Pfam" id="PF00535">
    <property type="entry name" value="Glycos_transf_2"/>
    <property type="match status" value="1"/>
</dbReference>
<organism evidence="3 4">
    <name type="scientific">Syntrophomonas wolfei subsp. wolfei (strain DSM 2245B / Goettingen)</name>
    <dbReference type="NCBI Taxonomy" id="335541"/>
    <lineage>
        <taxon>Bacteria</taxon>
        <taxon>Bacillati</taxon>
        <taxon>Bacillota</taxon>
        <taxon>Clostridia</taxon>
        <taxon>Eubacteriales</taxon>
        <taxon>Syntrophomonadaceae</taxon>
        <taxon>Syntrophomonas</taxon>
    </lineage>
</organism>
<sequence length="385" mass="45028">MRQNKTSLSLAMIVKDEENCIKRCLDSVINLIDEIIIVDTGSTDKTIEICRSYNAQVFPYPWNNNFAEARNFGLDKVTGDWVLWLDADEEVVAENRNQLNKGTHFDDYDALSVPLINFYGEKVDYDEVVQIAQPRFFRNHMGFRFENKIHEWLNLSSAYEQDRVGFLDFKIYHYGYMNSQVDNKQKFNRNVTLLLQELKEEQSHAWTHYYLAAEYYRSKDFRKAFKHVNQSIRLFLNEGIIPPPSMLYRLKYSILLETGSWEGAWPAIQSAVRMYPDYVDLNFYMGVILYYKQKYQEALDCFKVCIQLGEDNLKYLSIKGAGSFRAWYYIGLCLVKLNSQEEAFLAYQQAITISNNFVPAREAIAELISMQPKLGDCIKNPNPEL</sequence>
<dbReference type="InterPro" id="IPR001173">
    <property type="entry name" value="Glyco_trans_2-like"/>
</dbReference>
<dbReference type="eggNOG" id="COG0463">
    <property type="taxonomic scope" value="Bacteria"/>
</dbReference>
<dbReference type="Gene3D" id="3.90.550.10">
    <property type="entry name" value="Spore Coat Polysaccharide Biosynthesis Protein SpsA, Chain A"/>
    <property type="match status" value="1"/>
</dbReference>